<dbReference type="GO" id="GO:0042274">
    <property type="term" value="P:ribosomal small subunit biogenesis"/>
    <property type="evidence" value="ECO:0007669"/>
    <property type="project" value="UniProtKB-UniRule"/>
</dbReference>
<dbReference type="SUPFAM" id="SSF52540">
    <property type="entry name" value="P-loop containing nucleoside triphosphate hydrolases"/>
    <property type="match status" value="1"/>
</dbReference>
<reference evidence="13 14" key="1">
    <citation type="journal article" date="2011" name="Stand. Genomic Sci.">
        <title>Complete genome sequence of Syntrophobotulus glycolicus type strain (FlGlyR).</title>
        <authorList>
            <person name="Han C."/>
            <person name="Mwirichia R."/>
            <person name="Chertkov O."/>
            <person name="Held B."/>
            <person name="Lapidus A."/>
            <person name="Nolan M."/>
            <person name="Lucas S."/>
            <person name="Hammon N."/>
            <person name="Deshpande S."/>
            <person name="Cheng J.F."/>
            <person name="Tapia R."/>
            <person name="Goodwin L."/>
            <person name="Pitluck S."/>
            <person name="Huntemann M."/>
            <person name="Liolios K."/>
            <person name="Ivanova N."/>
            <person name="Pagani I."/>
            <person name="Mavromatis K."/>
            <person name="Ovchinikova G."/>
            <person name="Pati A."/>
            <person name="Chen A."/>
            <person name="Palaniappan K."/>
            <person name="Land M."/>
            <person name="Hauser L."/>
            <person name="Brambilla E.M."/>
            <person name="Rohde M."/>
            <person name="Spring S."/>
            <person name="Sikorski J."/>
            <person name="Goker M."/>
            <person name="Woyke T."/>
            <person name="Bristow J."/>
            <person name="Eisen J.A."/>
            <person name="Markowitz V."/>
            <person name="Hugenholtz P."/>
            <person name="Kyrpides N.C."/>
            <person name="Klenk H.P."/>
            <person name="Detter J.C."/>
        </authorList>
    </citation>
    <scope>NUCLEOTIDE SEQUENCE [LARGE SCALE GENOMIC DNA]</scope>
    <source>
        <strain evidence="14">DSM 8271 / FlGlyR</strain>
    </source>
</reference>
<dbReference type="PROSITE" id="PS51721">
    <property type="entry name" value="G_CP"/>
    <property type="match status" value="1"/>
</dbReference>
<evidence type="ECO:0000256" key="1">
    <source>
        <dbReference type="ARBA" id="ARBA00022490"/>
    </source>
</evidence>
<dbReference type="InterPro" id="IPR004881">
    <property type="entry name" value="Ribosome_biogen_GTPase_RsgA"/>
</dbReference>
<evidence type="ECO:0000256" key="6">
    <source>
        <dbReference type="ARBA" id="ARBA00022801"/>
    </source>
</evidence>
<dbReference type="InterPro" id="IPR030378">
    <property type="entry name" value="G_CP_dom"/>
</dbReference>
<dbReference type="eggNOG" id="COG1162">
    <property type="taxonomic scope" value="Bacteria"/>
</dbReference>
<evidence type="ECO:0000313" key="13">
    <source>
        <dbReference type="EMBL" id="ADY56621.1"/>
    </source>
</evidence>
<dbReference type="GO" id="GO:0005737">
    <property type="term" value="C:cytoplasm"/>
    <property type="evidence" value="ECO:0007669"/>
    <property type="project" value="UniProtKB-SubCell"/>
</dbReference>
<keyword evidence="5 10" id="KW-0547">Nucleotide-binding</keyword>
<dbReference type="EMBL" id="CP002547">
    <property type="protein sequence ID" value="ADY56621.1"/>
    <property type="molecule type" value="Genomic_DNA"/>
</dbReference>
<feature type="domain" description="EngC GTPase" evidence="11">
    <location>
        <begin position="73"/>
        <end position="218"/>
    </location>
</feature>
<feature type="binding site" evidence="10">
    <location>
        <begin position="113"/>
        <end position="116"/>
    </location>
    <ligand>
        <name>GTP</name>
        <dbReference type="ChEBI" id="CHEBI:37565"/>
    </ligand>
</feature>
<gene>
    <name evidence="10" type="primary">rsgA</name>
    <name evidence="13" type="ordered locus">Sgly_2333</name>
</gene>
<dbReference type="OrthoDB" id="9809485at2"/>
<dbReference type="RefSeq" id="WP_013625486.1">
    <property type="nucleotide sequence ID" value="NC_015172.1"/>
</dbReference>
<dbReference type="InterPro" id="IPR031944">
    <property type="entry name" value="RsgA_N"/>
</dbReference>
<evidence type="ECO:0000256" key="5">
    <source>
        <dbReference type="ARBA" id="ARBA00022741"/>
    </source>
</evidence>
<keyword evidence="8 10" id="KW-0694">RNA-binding</keyword>
<evidence type="ECO:0000256" key="9">
    <source>
        <dbReference type="ARBA" id="ARBA00023134"/>
    </source>
</evidence>
<name>F0SUQ5_SYNGF</name>
<evidence type="ECO:0000256" key="4">
    <source>
        <dbReference type="ARBA" id="ARBA00022730"/>
    </source>
</evidence>
<feature type="binding site" evidence="10">
    <location>
        <position position="249"/>
    </location>
    <ligand>
        <name>Zn(2+)</name>
        <dbReference type="ChEBI" id="CHEBI:29105"/>
    </ligand>
</feature>
<keyword evidence="6 10" id="KW-0378">Hydrolase</keyword>
<dbReference type="GO" id="GO:0005525">
    <property type="term" value="F:GTP binding"/>
    <property type="evidence" value="ECO:0007669"/>
    <property type="project" value="UniProtKB-UniRule"/>
</dbReference>
<dbReference type="Pfam" id="PF03193">
    <property type="entry name" value="RsgA_GTPase"/>
    <property type="match status" value="1"/>
</dbReference>
<feature type="binding site" evidence="10">
    <location>
        <begin position="163"/>
        <end position="171"/>
    </location>
    <ligand>
        <name>GTP</name>
        <dbReference type="ChEBI" id="CHEBI:37565"/>
    </ligand>
</feature>
<dbReference type="Gene3D" id="3.40.50.300">
    <property type="entry name" value="P-loop containing nucleotide triphosphate hydrolases"/>
    <property type="match status" value="1"/>
</dbReference>
<protein>
    <recommendedName>
        <fullName evidence="10">Small ribosomal subunit biogenesis GTPase RsgA</fullName>
        <ecNumber evidence="10">3.6.1.-</ecNumber>
    </recommendedName>
</protein>
<feature type="binding site" evidence="10">
    <location>
        <position position="251"/>
    </location>
    <ligand>
        <name>Zn(2+)</name>
        <dbReference type="ChEBI" id="CHEBI:29105"/>
    </ligand>
</feature>
<feature type="binding site" evidence="10">
    <location>
        <position position="257"/>
    </location>
    <ligand>
        <name>Zn(2+)</name>
        <dbReference type="ChEBI" id="CHEBI:29105"/>
    </ligand>
</feature>
<sequence>MLLKGTLLKGYSGFYYVYSEDRVWECSLRGRFRVKKQDFIPGDKVMILSDRGIKATIEEVLARENSLIRPNIANVDQALLVLAMSTPDTDFNLLDRLLVQVAHAGIEPVIVFTKYDLARESDLSPYEYYRTIGCRVFYVSNILAQGMEEVREIVRGRVSVLAGPSGAGKSSLLNSLEPSLKLKTGSVSDKLGRGKHTTRHVELLEAAKGLIADTPGFSSLYLPPMRKEQLQEYFPEFGPYRKECRFKDCLHVKEPGCALREAVQGGEMTGLRYEHYRQFLEEVKAAENKY</sequence>
<dbReference type="GO" id="GO:0019843">
    <property type="term" value="F:rRNA binding"/>
    <property type="evidence" value="ECO:0007669"/>
    <property type="project" value="UniProtKB-KW"/>
</dbReference>
<proteinExistence type="inferred from homology"/>
<dbReference type="EC" id="3.6.1.-" evidence="10"/>
<reference evidence="14" key="2">
    <citation type="submission" date="2011-02" db="EMBL/GenBank/DDBJ databases">
        <title>The complete genome of Syntrophobotulus glycolicus DSM 8271.</title>
        <authorList>
            <person name="Lucas S."/>
            <person name="Copeland A."/>
            <person name="Lapidus A."/>
            <person name="Bruce D."/>
            <person name="Goodwin L."/>
            <person name="Pitluck S."/>
            <person name="Kyrpides N."/>
            <person name="Mavromatis K."/>
            <person name="Pagani I."/>
            <person name="Ivanova N."/>
            <person name="Mikhailova N."/>
            <person name="Chertkov O."/>
            <person name="Held B."/>
            <person name="Detter J.C."/>
            <person name="Tapia R."/>
            <person name="Han C."/>
            <person name="Land M."/>
            <person name="Hauser L."/>
            <person name="Markowitz V."/>
            <person name="Cheng J.-F."/>
            <person name="Hugenholtz P."/>
            <person name="Woyke T."/>
            <person name="Wu D."/>
            <person name="Spring S."/>
            <person name="Schroeder M."/>
            <person name="Brambilla E."/>
            <person name="Klenk H.-P."/>
            <person name="Eisen J.A."/>
        </authorList>
    </citation>
    <scope>NUCLEOTIDE SEQUENCE [LARGE SCALE GENOMIC DNA]</scope>
    <source>
        <strain evidence="14">DSM 8271 / FlGlyR</strain>
    </source>
</reference>
<feature type="domain" description="CP-type G" evidence="12">
    <location>
        <begin position="64"/>
        <end position="220"/>
    </location>
</feature>
<dbReference type="InterPro" id="IPR027417">
    <property type="entry name" value="P-loop_NTPase"/>
</dbReference>
<dbReference type="CDD" id="cd01854">
    <property type="entry name" value="YjeQ_EngC"/>
    <property type="match status" value="1"/>
</dbReference>
<dbReference type="PANTHER" id="PTHR32120">
    <property type="entry name" value="SMALL RIBOSOMAL SUBUNIT BIOGENESIS GTPASE RSGA"/>
    <property type="match status" value="1"/>
</dbReference>
<dbReference type="Gene3D" id="1.10.40.50">
    <property type="entry name" value="Probable gtpase engc, domain 3"/>
    <property type="match status" value="1"/>
</dbReference>
<keyword evidence="9 10" id="KW-0342">GTP-binding</keyword>
<dbReference type="HAMAP" id="MF_01820">
    <property type="entry name" value="GTPase_RsgA"/>
    <property type="match status" value="1"/>
</dbReference>
<dbReference type="NCBIfam" id="TIGR00157">
    <property type="entry name" value="ribosome small subunit-dependent GTPase A"/>
    <property type="match status" value="1"/>
</dbReference>
<comment type="subcellular location">
    <subcellularLocation>
        <location evidence="10">Cytoplasm</location>
    </subcellularLocation>
</comment>
<feature type="binding site" evidence="10">
    <location>
        <position position="244"/>
    </location>
    <ligand>
        <name>Zn(2+)</name>
        <dbReference type="ChEBI" id="CHEBI:29105"/>
    </ligand>
</feature>
<comment type="cofactor">
    <cofactor evidence="10">
        <name>Zn(2+)</name>
        <dbReference type="ChEBI" id="CHEBI:29105"/>
    </cofactor>
    <text evidence="10">Binds 1 zinc ion per subunit.</text>
</comment>
<evidence type="ECO:0000256" key="2">
    <source>
        <dbReference type="ARBA" id="ARBA00022517"/>
    </source>
</evidence>
<dbReference type="KEGG" id="sgy:Sgly_2333"/>
<dbReference type="STRING" id="645991.Sgly_2333"/>
<dbReference type="Pfam" id="PF16745">
    <property type="entry name" value="RsgA_N"/>
    <property type="match status" value="1"/>
</dbReference>
<dbReference type="SUPFAM" id="SSF50249">
    <property type="entry name" value="Nucleic acid-binding proteins"/>
    <property type="match status" value="1"/>
</dbReference>
<accession>F0SUQ5</accession>
<evidence type="ECO:0000313" key="14">
    <source>
        <dbReference type="Proteomes" id="UP000007488"/>
    </source>
</evidence>
<evidence type="ECO:0000259" key="11">
    <source>
        <dbReference type="PROSITE" id="PS50936"/>
    </source>
</evidence>
<dbReference type="Proteomes" id="UP000007488">
    <property type="component" value="Chromosome"/>
</dbReference>
<dbReference type="GO" id="GO:0003924">
    <property type="term" value="F:GTPase activity"/>
    <property type="evidence" value="ECO:0007669"/>
    <property type="project" value="UniProtKB-UniRule"/>
</dbReference>
<keyword evidence="4 10" id="KW-0699">rRNA-binding</keyword>
<evidence type="ECO:0000256" key="3">
    <source>
        <dbReference type="ARBA" id="ARBA00022723"/>
    </source>
</evidence>
<comment type="similarity">
    <text evidence="10">Belongs to the TRAFAC class YlqF/YawG GTPase family. RsgA subfamily.</text>
</comment>
<organism evidence="13 14">
    <name type="scientific">Syntrophobotulus glycolicus (strain DSM 8271 / FlGlyR)</name>
    <dbReference type="NCBI Taxonomy" id="645991"/>
    <lineage>
        <taxon>Bacteria</taxon>
        <taxon>Bacillati</taxon>
        <taxon>Bacillota</taxon>
        <taxon>Clostridia</taxon>
        <taxon>Eubacteriales</taxon>
        <taxon>Desulfitobacteriaceae</taxon>
        <taxon>Syntrophobotulus</taxon>
    </lineage>
</organism>
<evidence type="ECO:0000256" key="7">
    <source>
        <dbReference type="ARBA" id="ARBA00022833"/>
    </source>
</evidence>
<dbReference type="GO" id="GO:0046872">
    <property type="term" value="F:metal ion binding"/>
    <property type="evidence" value="ECO:0007669"/>
    <property type="project" value="UniProtKB-KW"/>
</dbReference>
<dbReference type="CDD" id="cd04466">
    <property type="entry name" value="S1_YloQ_GTPase"/>
    <property type="match status" value="1"/>
</dbReference>
<dbReference type="Gene3D" id="2.40.50.140">
    <property type="entry name" value="Nucleic acid-binding proteins"/>
    <property type="match status" value="1"/>
</dbReference>
<dbReference type="PROSITE" id="PS50936">
    <property type="entry name" value="ENGC_GTPASE"/>
    <property type="match status" value="1"/>
</dbReference>
<keyword evidence="2 10" id="KW-0690">Ribosome biogenesis</keyword>
<dbReference type="InterPro" id="IPR012340">
    <property type="entry name" value="NA-bd_OB-fold"/>
</dbReference>
<keyword evidence="1 10" id="KW-0963">Cytoplasm</keyword>
<keyword evidence="7 10" id="KW-0862">Zinc</keyword>
<evidence type="ECO:0000256" key="8">
    <source>
        <dbReference type="ARBA" id="ARBA00022884"/>
    </source>
</evidence>
<keyword evidence="14" id="KW-1185">Reference proteome</keyword>
<dbReference type="HOGENOM" id="CLU_033617_2_1_9"/>
<keyword evidence="3 10" id="KW-0479">Metal-binding</keyword>
<evidence type="ECO:0000259" key="12">
    <source>
        <dbReference type="PROSITE" id="PS51721"/>
    </source>
</evidence>
<dbReference type="AlphaFoldDB" id="F0SUQ5"/>
<comment type="function">
    <text evidence="10">One of several proteins that assist in the late maturation steps of the functional core of the 30S ribosomal subunit. Helps release RbfA from mature subunits. May play a role in the assembly of ribosomal proteins into the subunit. Circularly permuted GTPase that catalyzes slow GTP hydrolysis, GTPase activity is stimulated by the 30S ribosomal subunit.</text>
</comment>
<comment type="subunit">
    <text evidence="10">Monomer. Associates with 30S ribosomal subunit, binds 16S rRNA.</text>
</comment>
<dbReference type="PANTHER" id="PTHR32120:SF11">
    <property type="entry name" value="SMALL RIBOSOMAL SUBUNIT BIOGENESIS GTPASE RSGA 1, MITOCHONDRIAL-RELATED"/>
    <property type="match status" value="1"/>
</dbReference>
<evidence type="ECO:0000256" key="10">
    <source>
        <dbReference type="HAMAP-Rule" id="MF_01820"/>
    </source>
</evidence>
<dbReference type="InterPro" id="IPR010914">
    <property type="entry name" value="RsgA_GTPase_dom"/>
</dbReference>